<dbReference type="AlphaFoldDB" id="A0A0F8XME9"/>
<accession>A0A0F8XME9</accession>
<proteinExistence type="predicted"/>
<dbReference type="Pfam" id="PF18135">
    <property type="entry name" value="Type_ISP_C"/>
    <property type="match status" value="1"/>
</dbReference>
<feature type="domain" description="Type ISP restriction-modification enzyme LLaBIII C-terminal specificity" evidence="1">
    <location>
        <begin position="22"/>
        <end position="217"/>
    </location>
</feature>
<organism evidence="2">
    <name type="scientific">marine sediment metagenome</name>
    <dbReference type="NCBI Taxonomy" id="412755"/>
    <lineage>
        <taxon>unclassified sequences</taxon>
        <taxon>metagenomes</taxon>
        <taxon>ecological metagenomes</taxon>
    </lineage>
</organism>
<evidence type="ECO:0000259" key="1">
    <source>
        <dbReference type="Pfam" id="PF18135"/>
    </source>
</evidence>
<name>A0A0F8XME9_9ZZZZ</name>
<comment type="caution">
    <text evidence="2">The sequence shown here is derived from an EMBL/GenBank/DDBJ whole genome shotgun (WGS) entry which is preliminary data.</text>
</comment>
<evidence type="ECO:0000313" key="2">
    <source>
        <dbReference type="EMBL" id="KKK62310.1"/>
    </source>
</evidence>
<reference evidence="2" key="1">
    <citation type="journal article" date="2015" name="Nature">
        <title>Complex archaea that bridge the gap between prokaryotes and eukaryotes.</title>
        <authorList>
            <person name="Spang A."/>
            <person name="Saw J.H."/>
            <person name="Jorgensen S.L."/>
            <person name="Zaremba-Niedzwiedzka K."/>
            <person name="Martijn J."/>
            <person name="Lind A.E."/>
            <person name="van Eijk R."/>
            <person name="Schleper C."/>
            <person name="Guy L."/>
            <person name="Ettema T.J."/>
        </authorList>
    </citation>
    <scope>NUCLEOTIDE SEQUENCE</scope>
</reference>
<sequence length="218" mass="26284">MFLDIFDPKITIRDLEVYYDLKPTSGWNMRTRRRELFRKGETFSRRNIVSYAYRPFDIRFTYYCEFLRRPHLAFMNNLRQENLSLLCMREVLIESGFSHIFVIDLISDRRMFLSNRGAPYFFPLYLYPDENEAQLFTNKALKAQRIPNFTSEFLQTIKGSLGLEPTPEEIFYYIYAVLFSSIYRKRYEEFLKIDFPRIPLPPNVEVFKKLSNFGKKLT</sequence>
<dbReference type="EMBL" id="LAZR01062056">
    <property type="protein sequence ID" value="KKK62310.1"/>
    <property type="molecule type" value="Genomic_DNA"/>
</dbReference>
<gene>
    <name evidence="2" type="ORF">LCGC14_3005610</name>
</gene>
<dbReference type="InterPro" id="IPR041635">
    <property type="entry name" value="Type_ISP_LLaBIII_C"/>
</dbReference>
<feature type="non-terminal residue" evidence="2">
    <location>
        <position position="218"/>
    </location>
</feature>
<protein>
    <recommendedName>
        <fullName evidence="1">Type ISP restriction-modification enzyme LLaBIII C-terminal specificity domain-containing protein</fullName>
    </recommendedName>
</protein>